<evidence type="ECO:0000256" key="2">
    <source>
        <dbReference type="ARBA" id="ARBA00023015"/>
    </source>
</evidence>
<evidence type="ECO:0000256" key="4">
    <source>
        <dbReference type="ARBA" id="ARBA00023125"/>
    </source>
</evidence>
<dbReference type="InterPro" id="IPR013324">
    <property type="entry name" value="RNA_pol_sigma_r3/r4-like"/>
</dbReference>
<dbReference type="AlphaFoldDB" id="A0A0F9JUJ4"/>
<organism evidence="8">
    <name type="scientific">marine sediment metagenome</name>
    <dbReference type="NCBI Taxonomy" id="412755"/>
    <lineage>
        <taxon>unclassified sequences</taxon>
        <taxon>metagenomes</taxon>
        <taxon>ecological metagenomes</taxon>
    </lineage>
</organism>
<sequence length="167" mass="19962">MLVDTYSKRIFNMAYQFAGSYQEAEDLTQDIFLKLYNSLSKFDFKRNFSAWLLTIARNYLIDQYRRTKWEKQTRDNFNDHYLTSEAFENPEEGAVKEENKRTVWQGINNLTSEIRMAIILRDIQGKQYEEIAEIMSLPLGTVKSRINRGRLQLAKILKEKKERRNEM</sequence>
<evidence type="ECO:0000256" key="1">
    <source>
        <dbReference type="ARBA" id="ARBA00010641"/>
    </source>
</evidence>
<keyword evidence="4" id="KW-0238">DNA-binding</keyword>
<evidence type="ECO:0000256" key="5">
    <source>
        <dbReference type="ARBA" id="ARBA00023163"/>
    </source>
</evidence>
<dbReference type="Pfam" id="PF08281">
    <property type="entry name" value="Sigma70_r4_2"/>
    <property type="match status" value="1"/>
</dbReference>
<dbReference type="InterPro" id="IPR036388">
    <property type="entry name" value="WH-like_DNA-bd_sf"/>
</dbReference>
<evidence type="ECO:0000259" key="6">
    <source>
        <dbReference type="Pfam" id="PF04542"/>
    </source>
</evidence>
<dbReference type="Gene3D" id="1.10.1740.10">
    <property type="match status" value="1"/>
</dbReference>
<dbReference type="Pfam" id="PF04542">
    <property type="entry name" value="Sigma70_r2"/>
    <property type="match status" value="1"/>
</dbReference>
<feature type="domain" description="RNA polymerase sigma factor 70 region 4 type 2" evidence="7">
    <location>
        <begin position="104"/>
        <end position="153"/>
    </location>
</feature>
<dbReference type="Gene3D" id="1.10.10.10">
    <property type="entry name" value="Winged helix-like DNA-binding domain superfamily/Winged helix DNA-binding domain"/>
    <property type="match status" value="1"/>
</dbReference>
<feature type="domain" description="RNA polymerase sigma-70 region 2" evidence="6">
    <location>
        <begin position="2"/>
        <end position="69"/>
    </location>
</feature>
<keyword evidence="2" id="KW-0805">Transcription regulation</keyword>
<reference evidence="8" key="1">
    <citation type="journal article" date="2015" name="Nature">
        <title>Complex archaea that bridge the gap between prokaryotes and eukaryotes.</title>
        <authorList>
            <person name="Spang A."/>
            <person name="Saw J.H."/>
            <person name="Jorgensen S.L."/>
            <person name="Zaremba-Niedzwiedzka K."/>
            <person name="Martijn J."/>
            <person name="Lind A.E."/>
            <person name="van Eijk R."/>
            <person name="Schleper C."/>
            <person name="Guy L."/>
            <person name="Ettema T.J."/>
        </authorList>
    </citation>
    <scope>NUCLEOTIDE SEQUENCE</scope>
</reference>
<dbReference type="NCBIfam" id="TIGR02937">
    <property type="entry name" value="sigma70-ECF"/>
    <property type="match status" value="1"/>
</dbReference>
<dbReference type="SUPFAM" id="SSF88946">
    <property type="entry name" value="Sigma2 domain of RNA polymerase sigma factors"/>
    <property type="match status" value="1"/>
</dbReference>
<dbReference type="CDD" id="cd06171">
    <property type="entry name" value="Sigma70_r4"/>
    <property type="match status" value="1"/>
</dbReference>
<dbReference type="InterPro" id="IPR013249">
    <property type="entry name" value="RNA_pol_sigma70_r4_t2"/>
</dbReference>
<dbReference type="InterPro" id="IPR014284">
    <property type="entry name" value="RNA_pol_sigma-70_dom"/>
</dbReference>
<dbReference type="SUPFAM" id="SSF88659">
    <property type="entry name" value="Sigma3 and sigma4 domains of RNA polymerase sigma factors"/>
    <property type="match status" value="1"/>
</dbReference>
<dbReference type="InterPro" id="IPR039425">
    <property type="entry name" value="RNA_pol_sigma-70-like"/>
</dbReference>
<name>A0A0F9JUJ4_9ZZZZ</name>
<evidence type="ECO:0000259" key="7">
    <source>
        <dbReference type="Pfam" id="PF08281"/>
    </source>
</evidence>
<dbReference type="GO" id="GO:0003677">
    <property type="term" value="F:DNA binding"/>
    <property type="evidence" value="ECO:0007669"/>
    <property type="project" value="UniProtKB-KW"/>
</dbReference>
<dbReference type="PANTHER" id="PTHR43133">
    <property type="entry name" value="RNA POLYMERASE ECF-TYPE SIGMA FACTO"/>
    <property type="match status" value="1"/>
</dbReference>
<dbReference type="InterPro" id="IPR013325">
    <property type="entry name" value="RNA_pol_sigma_r2"/>
</dbReference>
<comment type="similarity">
    <text evidence="1">Belongs to the sigma-70 factor family. ECF subfamily.</text>
</comment>
<comment type="caution">
    <text evidence="8">The sequence shown here is derived from an EMBL/GenBank/DDBJ whole genome shotgun (WGS) entry which is preliminary data.</text>
</comment>
<gene>
    <name evidence="8" type="ORF">LCGC14_1410260</name>
</gene>
<dbReference type="PANTHER" id="PTHR43133:SF8">
    <property type="entry name" value="RNA POLYMERASE SIGMA FACTOR HI_1459-RELATED"/>
    <property type="match status" value="1"/>
</dbReference>
<evidence type="ECO:0008006" key="9">
    <source>
        <dbReference type="Google" id="ProtNLM"/>
    </source>
</evidence>
<dbReference type="EMBL" id="LAZR01009299">
    <property type="protein sequence ID" value="KKM73464.1"/>
    <property type="molecule type" value="Genomic_DNA"/>
</dbReference>
<evidence type="ECO:0000256" key="3">
    <source>
        <dbReference type="ARBA" id="ARBA00023082"/>
    </source>
</evidence>
<proteinExistence type="inferred from homology"/>
<keyword evidence="5" id="KW-0804">Transcription</keyword>
<dbReference type="GO" id="GO:0006352">
    <property type="term" value="P:DNA-templated transcription initiation"/>
    <property type="evidence" value="ECO:0007669"/>
    <property type="project" value="InterPro"/>
</dbReference>
<evidence type="ECO:0000313" key="8">
    <source>
        <dbReference type="EMBL" id="KKM73464.1"/>
    </source>
</evidence>
<dbReference type="GO" id="GO:0016987">
    <property type="term" value="F:sigma factor activity"/>
    <property type="evidence" value="ECO:0007669"/>
    <property type="project" value="UniProtKB-KW"/>
</dbReference>
<dbReference type="InterPro" id="IPR007627">
    <property type="entry name" value="RNA_pol_sigma70_r2"/>
</dbReference>
<protein>
    <recommendedName>
        <fullName evidence="9">HTH luxR-type domain-containing protein</fullName>
    </recommendedName>
</protein>
<keyword evidence="3" id="KW-0731">Sigma factor</keyword>
<accession>A0A0F9JUJ4</accession>